<gene>
    <name evidence="3" type="primary">yaiI</name>
    <name evidence="3" type="ordered locus">BMS_2815</name>
</gene>
<dbReference type="HOGENOM" id="CLU_106619_2_1_7"/>
<evidence type="ECO:0000313" key="4">
    <source>
        <dbReference type="Proteomes" id="UP000008963"/>
    </source>
</evidence>
<protein>
    <recommendedName>
        <fullName evidence="2">UPF0178 protein BMS_2815</fullName>
    </recommendedName>
</protein>
<dbReference type="Proteomes" id="UP000008963">
    <property type="component" value="Chromosome"/>
</dbReference>
<name>E1WY36_HALMS</name>
<comment type="similarity">
    <text evidence="1 2">Belongs to the UPF0178 family.</text>
</comment>
<dbReference type="eggNOG" id="COG1671">
    <property type="taxonomic scope" value="Bacteria"/>
</dbReference>
<accession>E1WY36</accession>
<dbReference type="EMBL" id="FQ312005">
    <property type="protein sequence ID" value="CBW27591.1"/>
    <property type="molecule type" value="Genomic_DNA"/>
</dbReference>
<dbReference type="InterPro" id="IPR003791">
    <property type="entry name" value="UPF0178"/>
</dbReference>
<proteinExistence type="inferred from homology"/>
<keyword evidence="4" id="KW-1185">Reference proteome</keyword>
<organism evidence="3 4">
    <name type="scientific">Halobacteriovorax marinus (strain ATCC BAA-682 / DSM 15412 / SJ)</name>
    <name type="common">Bacteriovorax marinus</name>
    <dbReference type="NCBI Taxonomy" id="862908"/>
    <lineage>
        <taxon>Bacteria</taxon>
        <taxon>Pseudomonadati</taxon>
        <taxon>Bdellovibrionota</taxon>
        <taxon>Bacteriovoracia</taxon>
        <taxon>Bacteriovoracales</taxon>
        <taxon>Halobacteriovoraceae</taxon>
        <taxon>Halobacteriovorax</taxon>
    </lineage>
</organism>
<dbReference type="KEGG" id="bmx:BMS_2815"/>
<dbReference type="AlphaFoldDB" id="E1WY36"/>
<sequence length="156" mass="17367">MLERSYMKIWVDADACPKIVKELLFKSCLRLEIPICLVANSYMNVPFHKLISFVKVESGDDVADMYIANHIAPEDLVVTADIPLAAQVVEKGTVAINPRGELYDDENIGERLSMRDFMKDLRDSGVVTGGPEPFGAKDKENFANSLSKILAQKGYK</sequence>
<dbReference type="PATRIC" id="fig|862908.3.peg.2692"/>
<evidence type="ECO:0000256" key="1">
    <source>
        <dbReference type="ARBA" id="ARBA00008522"/>
    </source>
</evidence>
<dbReference type="STRING" id="862908.BMS_2815"/>
<dbReference type="Pfam" id="PF02639">
    <property type="entry name" value="DUF188"/>
    <property type="match status" value="1"/>
</dbReference>
<dbReference type="PANTHER" id="PTHR35146:SF1">
    <property type="entry name" value="UPF0178 PROTEIN YAII"/>
    <property type="match status" value="1"/>
</dbReference>
<dbReference type="NCBIfam" id="NF001095">
    <property type="entry name" value="PRK00124.1"/>
    <property type="match status" value="1"/>
</dbReference>
<reference evidence="4" key="1">
    <citation type="journal article" date="2013" name="ISME J.">
        <title>A small predatory core genome in the divergent marine Bacteriovorax marinus SJ and the terrestrial Bdellovibrio bacteriovorus.</title>
        <authorList>
            <person name="Crossman L.C."/>
            <person name="Chen H."/>
            <person name="Cerdeno-Tarraga A.M."/>
            <person name="Brooks K."/>
            <person name="Quail M.A."/>
            <person name="Pineiro S.A."/>
            <person name="Hobley L."/>
            <person name="Sockett R.E."/>
            <person name="Bentley S.D."/>
            <person name="Parkhill J."/>
            <person name="Williams H.N."/>
            <person name="Stine O.C."/>
        </authorList>
    </citation>
    <scope>NUCLEOTIDE SEQUENCE [LARGE SCALE GENOMIC DNA]</scope>
    <source>
        <strain evidence="4">ATCC BAA-682 / DSM 15412 / SJ</strain>
    </source>
</reference>
<evidence type="ECO:0000313" key="3">
    <source>
        <dbReference type="EMBL" id="CBW27591.1"/>
    </source>
</evidence>
<dbReference type="PANTHER" id="PTHR35146">
    <property type="entry name" value="UPF0178 PROTEIN YAII"/>
    <property type="match status" value="1"/>
</dbReference>
<dbReference type="CDD" id="cd18720">
    <property type="entry name" value="PIN_YqxD-like"/>
    <property type="match status" value="1"/>
</dbReference>
<evidence type="ECO:0000256" key="2">
    <source>
        <dbReference type="HAMAP-Rule" id="MF_00489"/>
    </source>
</evidence>
<dbReference type="HAMAP" id="MF_00489">
    <property type="entry name" value="UPF0178"/>
    <property type="match status" value="1"/>
</dbReference>